<accession>A0A1R3L2S1</accession>
<gene>
    <name evidence="1" type="ORF">COLO4_01374</name>
</gene>
<name>A0A1R3L2S1_9ROSI</name>
<sequence>MDLDGRHVDHRLDRLQTEAALEIVQTLGAGIEDALAHRHQVFRRGHALEHGAPVGAIAHLAAQQVFHQAGLLARGDPQDRQRLVGALVDPAGGQLGGAGDAHLEARGVGQVDDVGHHAMGFAPLRLATGAMLVVALFGADDAAVALGQGGEAGIAVALAEALAGLAAAVGAVDGAQVFQAQATADQRIDRYLALVEAKGVVDGVGQGHGHLAQGATAQFGHHGRNFSISKRREAITGLQTELDLVATELAAVRPLADLHGQLEAFVDIGGDVFQHLGEGCRHGSLRTLVNRQFTGLPATAHLAWFNGGHRGRCRIGLLGFAALNPTYADANPVAWKTAWPFPLEHSCQGRPHPNLLTQEANASRAGLPCNRAEPWHLAAIRAGSASWRPHACLSPSHPRRCRALAARGKGHLLAGAPGAAGGRHPFRQGGRLPGIGPAGAPWHHRGQHRAAGRPASAL</sequence>
<dbReference type="AlphaFoldDB" id="A0A1R3L2S1"/>
<evidence type="ECO:0000313" key="2">
    <source>
        <dbReference type="Proteomes" id="UP000187203"/>
    </source>
</evidence>
<evidence type="ECO:0000313" key="1">
    <source>
        <dbReference type="EMBL" id="OMP13580.1"/>
    </source>
</evidence>
<proteinExistence type="predicted"/>
<protein>
    <submittedName>
        <fullName evidence="1">Uncharacterized protein</fullName>
    </submittedName>
</protein>
<organism evidence="1 2">
    <name type="scientific">Corchorus olitorius</name>
    <dbReference type="NCBI Taxonomy" id="93759"/>
    <lineage>
        <taxon>Eukaryota</taxon>
        <taxon>Viridiplantae</taxon>
        <taxon>Streptophyta</taxon>
        <taxon>Embryophyta</taxon>
        <taxon>Tracheophyta</taxon>
        <taxon>Spermatophyta</taxon>
        <taxon>Magnoliopsida</taxon>
        <taxon>eudicotyledons</taxon>
        <taxon>Gunneridae</taxon>
        <taxon>Pentapetalae</taxon>
        <taxon>rosids</taxon>
        <taxon>malvids</taxon>
        <taxon>Malvales</taxon>
        <taxon>Malvaceae</taxon>
        <taxon>Grewioideae</taxon>
        <taxon>Apeibeae</taxon>
        <taxon>Corchorus</taxon>
    </lineage>
</organism>
<keyword evidence="2" id="KW-1185">Reference proteome</keyword>
<reference evidence="2" key="1">
    <citation type="submission" date="2013-09" db="EMBL/GenBank/DDBJ databases">
        <title>Corchorus olitorius genome sequencing.</title>
        <authorList>
            <person name="Alam M."/>
            <person name="Haque M.S."/>
            <person name="Islam M.S."/>
            <person name="Emdad E.M."/>
            <person name="Islam M.M."/>
            <person name="Ahmed B."/>
            <person name="Halim A."/>
            <person name="Hossen Q.M.M."/>
            <person name="Hossain M.Z."/>
            <person name="Ahmed R."/>
            <person name="Khan M.M."/>
            <person name="Islam R."/>
            <person name="Rashid M.M."/>
            <person name="Khan S.A."/>
            <person name="Rahman M.S."/>
            <person name="Alam M."/>
            <person name="Yahiya A.S."/>
            <person name="Khan M.S."/>
            <person name="Azam M.S."/>
            <person name="Haque T."/>
            <person name="Lashkar M.Z.H."/>
            <person name="Akhand A.I."/>
            <person name="Morshed G."/>
            <person name="Roy S."/>
            <person name="Uddin K.S."/>
            <person name="Rabeya T."/>
            <person name="Hossain A.S."/>
            <person name="Chowdhury A."/>
            <person name="Snigdha A.R."/>
            <person name="Mortoza M.S."/>
            <person name="Matin S.A."/>
            <person name="Hoque S.M.E."/>
            <person name="Islam M.K."/>
            <person name="Roy D.K."/>
            <person name="Haider R."/>
            <person name="Moosa M.M."/>
            <person name="Elias S.M."/>
            <person name="Hasan A.M."/>
            <person name="Jahan S."/>
            <person name="Shafiuddin M."/>
            <person name="Mahmood N."/>
            <person name="Shommy N.S."/>
        </authorList>
    </citation>
    <scope>NUCLEOTIDE SEQUENCE [LARGE SCALE GENOMIC DNA]</scope>
    <source>
        <strain evidence="2">cv. O-4</strain>
    </source>
</reference>
<dbReference type="Proteomes" id="UP000187203">
    <property type="component" value="Unassembled WGS sequence"/>
</dbReference>
<dbReference type="EMBL" id="AWUE01003858">
    <property type="protein sequence ID" value="OMP13580.1"/>
    <property type="molecule type" value="Genomic_DNA"/>
</dbReference>
<comment type="caution">
    <text evidence="1">The sequence shown here is derived from an EMBL/GenBank/DDBJ whole genome shotgun (WGS) entry which is preliminary data.</text>
</comment>